<comment type="similarity">
    <text evidence="1">Belongs to the methylamine corrinoid protein family.</text>
</comment>
<dbReference type="InterPro" id="IPR006158">
    <property type="entry name" value="Cobalamin-bd"/>
</dbReference>
<evidence type="ECO:0000313" key="6">
    <source>
        <dbReference type="EMBL" id="MBZ0157718.1"/>
    </source>
</evidence>
<feature type="domain" description="B12-binding" evidence="4">
    <location>
        <begin position="93"/>
        <end position="220"/>
    </location>
</feature>
<dbReference type="GO" id="GO:0005829">
    <property type="term" value="C:cytosol"/>
    <property type="evidence" value="ECO:0007669"/>
    <property type="project" value="TreeGrafter"/>
</dbReference>
<sequence>MAKQEELLMKLRSSISSLDVEGAEKTAQELVKSGGDLIKACEAMAEEMTQLGQQFECKEIYLPELVIAGDAMKAALRILEPAMIKSGNTMKKLGTVVICTVKGDVHTLGKDIVGTLMKTAGFDVIDLGGDVAPSRLIDEAKAVNADIIACSALMSTTVVVQKDVVDFLNALGCRSSFKVLVGGCCSSEEWAEKIGADGYGLDAKSGVDVAKKLITQRAAA</sequence>
<evidence type="ECO:0000313" key="7">
    <source>
        <dbReference type="Proteomes" id="UP000705867"/>
    </source>
</evidence>
<dbReference type="GO" id="GO:0050667">
    <property type="term" value="P:homocysteine metabolic process"/>
    <property type="evidence" value="ECO:0007669"/>
    <property type="project" value="TreeGrafter"/>
</dbReference>
<dbReference type="PROSITE" id="PS51337">
    <property type="entry name" value="B12_BINDING_NTER"/>
    <property type="match status" value="1"/>
</dbReference>
<dbReference type="InterPro" id="IPR036594">
    <property type="entry name" value="Meth_synthase_dom"/>
</dbReference>
<keyword evidence="3" id="KW-0170">Cobalt</keyword>
<protein>
    <submittedName>
        <fullName evidence="6">Cobalamin-dependent protein</fullName>
    </submittedName>
</protein>
<dbReference type="PANTHER" id="PTHR45833">
    <property type="entry name" value="METHIONINE SYNTHASE"/>
    <property type="match status" value="1"/>
</dbReference>
<dbReference type="SMART" id="SM01018">
    <property type="entry name" value="B12-binding_2"/>
    <property type="match status" value="1"/>
</dbReference>
<reference evidence="6" key="1">
    <citation type="journal article" date="2021" name="bioRxiv">
        <title>Unraveling nitrogen, sulfur and carbon metabolic pathways and microbial community transcriptional responses to substrate deprivation and toxicity stresses in a bioreactor mimicking anoxic brackish coastal sediment conditions.</title>
        <authorList>
            <person name="Martins P.D."/>
            <person name="Echeveste M.J."/>
            <person name="Arshad A."/>
            <person name="Kurth J."/>
            <person name="Ouboter H."/>
            <person name="Jetten M.S.M."/>
            <person name="Welte C.U."/>
        </authorList>
    </citation>
    <scope>NUCLEOTIDE SEQUENCE</scope>
    <source>
        <strain evidence="6">MAG_39</strain>
    </source>
</reference>
<dbReference type="PANTHER" id="PTHR45833:SF1">
    <property type="entry name" value="METHIONINE SYNTHASE"/>
    <property type="match status" value="1"/>
</dbReference>
<dbReference type="SUPFAM" id="SSF52242">
    <property type="entry name" value="Cobalamin (vitamin B12)-binding domain"/>
    <property type="match status" value="1"/>
</dbReference>
<comment type="caution">
    <text evidence="6">The sequence shown here is derived from an EMBL/GenBank/DDBJ whole genome shotgun (WGS) entry which is preliminary data.</text>
</comment>
<proteinExistence type="inferred from homology"/>
<dbReference type="GO" id="GO:0031419">
    <property type="term" value="F:cobalamin binding"/>
    <property type="evidence" value="ECO:0007669"/>
    <property type="project" value="InterPro"/>
</dbReference>
<dbReference type="PROSITE" id="PS51332">
    <property type="entry name" value="B12_BINDING"/>
    <property type="match status" value="1"/>
</dbReference>
<gene>
    <name evidence="6" type="ORF">K8I29_16100</name>
</gene>
<dbReference type="Gene3D" id="3.40.50.280">
    <property type="entry name" value="Cobalamin-binding domain"/>
    <property type="match status" value="1"/>
</dbReference>
<organism evidence="6 7">
    <name type="scientific">Candidatus Nitrobium versatile</name>
    <dbReference type="NCBI Taxonomy" id="2884831"/>
    <lineage>
        <taxon>Bacteria</taxon>
        <taxon>Pseudomonadati</taxon>
        <taxon>Nitrospirota</taxon>
        <taxon>Nitrospiria</taxon>
        <taxon>Nitrospirales</taxon>
        <taxon>Nitrospiraceae</taxon>
        <taxon>Candidatus Nitrobium</taxon>
    </lineage>
</organism>
<feature type="domain" description="B12-binding N-terminal" evidence="5">
    <location>
        <begin position="1"/>
        <end position="91"/>
    </location>
</feature>
<dbReference type="GO" id="GO:0046872">
    <property type="term" value="F:metal ion binding"/>
    <property type="evidence" value="ECO:0007669"/>
    <property type="project" value="UniProtKB-KW"/>
</dbReference>
<name>A0A953M2F1_9BACT</name>
<dbReference type="InterPro" id="IPR050554">
    <property type="entry name" value="Met_Synthase/Corrinoid"/>
</dbReference>
<reference evidence="6" key="2">
    <citation type="submission" date="2021-08" db="EMBL/GenBank/DDBJ databases">
        <authorList>
            <person name="Dalcin Martins P."/>
        </authorList>
    </citation>
    <scope>NUCLEOTIDE SEQUENCE</scope>
    <source>
        <strain evidence="6">MAG_39</strain>
    </source>
</reference>
<evidence type="ECO:0000256" key="2">
    <source>
        <dbReference type="ARBA" id="ARBA00022723"/>
    </source>
</evidence>
<dbReference type="InterPro" id="IPR003759">
    <property type="entry name" value="Cbl-bd_cap"/>
</dbReference>
<dbReference type="Gene3D" id="1.10.1240.10">
    <property type="entry name" value="Methionine synthase domain"/>
    <property type="match status" value="1"/>
</dbReference>
<dbReference type="Proteomes" id="UP000705867">
    <property type="component" value="Unassembled WGS sequence"/>
</dbReference>
<dbReference type="GO" id="GO:0008705">
    <property type="term" value="F:methionine synthase activity"/>
    <property type="evidence" value="ECO:0007669"/>
    <property type="project" value="TreeGrafter"/>
</dbReference>
<dbReference type="Pfam" id="PF02607">
    <property type="entry name" value="B12-binding_2"/>
    <property type="match status" value="1"/>
</dbReference>
<evidence type="ECO:0000256" key="3">
    <source>
        <dbReference type="ARBA" id="ARBA00023285"/>
    </source>
</evidence>
<dbReference type="FunFam" id="3.40.50.280:FF:000003">
    <property type="entry name" value="Dimethylamine methyltransferase corrinoid protein"/>
    <property type="match status" value="1"/>
</dbReference>
<keyword evidence="2" id="KW-0479">Metal-binding</keyword>
<evidence type="ECO:0000256" key="1">
    <source>
        <dbReference type="ARBA" id="ARBA00010854"/>
    </source>
</evidence>
<evidence type="ECO:0000259" key="4">
    <source>
        <dbReference type="PROSITE" id="PS51332"/>
    </source>
</evidence>
<evidence type="ECO:0000259" key="5">
    <source>
        <dbReference type="PROSITE" id="PS51337"/>
    </source>
</evidence>
<accession>A0A953M2F1</accession>
<dbReference type="Pfam" id="PF02310">
    <property type="entry name" value="B12-binding"/>
    <property type="match status" value="1"/>
</dbReference>
<dbReference type="GO" id="GO:0046653">
    <property type="term" value="P:tetrahydrofolate metabolic process"/>
    <property type="evidence" value="ECO:0007669"/>
    <property type="project" value="TreeGrafter"/>
</dbReference>
<dbReference type="AlphaFoldDB" id="A0A953M2F1"/>
<dbReference type="SUPFAM" id="SSF47644">
    <property type="entry name" value="Methionine synthase domain"/>
    <property type="match status" value="1"/>
</dbReference>
<dbReference type="InterPro" id="IPR036724">
    <property type="entry name" value="Cobalamin-bd_sf"/>
</dbReference>
<dbReference type="EMBL" id="JAIOIV010000127">
    <property type="protein sequence ID" value="MBZ0157718.1"/>
    <property type="molecule type" value="Genomic_DNA"/>
</dbReference>